<evidence type="ECO:0000256" key="8">
    <source>
        <dbReference type="ARBA" id="ARBA00022741"/>
    </source>
</evidence>
<dbReference type="GO" id="GO:0000155">
    <property type="term" value="F:phosphorelay sensor kinase activity"/>
    <property type="evidence" value="ECO:0007669"/>
    <property type="project" value="InterPro"/>
</dbReference>
<feature type="transmembrane region" description="Helical" evidence="14">
    <location>
        <begin position="485"/>
        <end position="507"/>
    </location>
</feature>
<dbReference type="GO" id="GO:0005886">
    <property type="term" value="C:plasma membrane"/>
    <property type="evidence" value="ECO:0007669"/>
    <property type="project" value="UniProtKB-SubCell"/>
</dbReference>
<evidence type="ECO:0000256" key="10">
    <source>
        <dbReference type="ARBA" id="ARBA00022840"/>
    </source>
</evidence>
<keyword evidence="7 14" id="KW-0812">Transmembrane</keyword>
<dbReference type="InterPro" id="IPR003661">
    <property type="entry name" value="HisK_dim/P_dom"/>
</dbReference>
<organism evidence="16 17">
    <name type="scientific">Faecalicatena contorta</name>
    <dbReference type="NCBI Taxonomy" id="39482"/>
    <lineage>
        <taxon>Bacteria</taxon>
        <taxon>Bacillati</taxon>
        <taxon>Bacillota</taxon>
        <taxon>Clostridia</taxon>
        <taxon>Lachnospirales</taxon>
        <taxon>Lachnospiraceae</taxon>
        <taxon>Faecalicatena</taxon>
    </lineage>
</organism>
<dbReference type="Gene3D" id="1.10.287.130">
    <property type="match status" value="1"/>
</dbReference>
<feature type="transmembrane region" description="Helical" evidence="14">
    <location>
        <begin position="379"/>
        <end position="405"/>
    </location>
</feature>
<reference evidence="16 17" key="1">
    <citation type="submission" date="2015-09" db="EMBL/GenBank/DDBJ databases">
        <authorList>
            <consortium name="Pathogen Informatics"/>
        </authorList>
    </citation>
    <scope>NUCLEOTIDE SEQUENCE [LARGE SCALE GENOMIC DNA]</scope>
    <source>
        <strain evidence="16 17">2789STDY5834876</strain>
    </source>
</reference>
<keyword evidence="11 14" id="KW-1133">Transmembrane helix</keyword>
<protein>
    <recommendedName>
        <fullName evidence="3">histidine kinase</fullName>
        <ecNumber evidence="3">2.7.13.3</ecNumber>
    </recommendedName>
</protein>
<evidence type="ECO:0000259" key="15">
    <source>
        <dbReference type="PROSITE" id="PS50109"/>
    </source>
</evidence>
<dbReference type="Pfam" id="PF02518">
    <property type="entry name" value="HATPase_c"/>
    <property type="match status" value="1"/>
</dbReference>
<evidence type="ECO:0000313" key="17">
    <source>
        <dbReference type="Proteomes" id="UP000095544"/>
    </source>
</evidence>
<dbReference type="Pfam" id="PF00512">
    <property type="entry name" value="HisKA"/>
    <property type="match status" value="1"/>
</dbReference>
<dbReference type="Gene3D" id="3.30.565.10">
    <property type="entry name" value="Histidine kinase-like ATPase, C-terminal domain"/>
    <property type="match status" value="1"/>
</dbReference>
<feature type="transmembrane region" description="Helical" evidence="14">
    <location>
        <begin position="537"/>
        <end position="555"/>
    </location>
</feature>
<evidence type="ECO:0000256" key="2">
    <source>
        <dbReference type="ARBA" id="ARBA00004651"/>
    </source>
</evidence>
<evidence type="ECO:0000256" key="12">
    <source>
        <dbReference type="ARBA" id="ARBA00023012"/>
    </source>
</evidence>
<dbReference type="SUPFAM" id="SSF55874">
    <property type="entry name" value="ATPase domain of HSP90 chaperone/DNA topoisomerase II/histidine kinase"/>
    <property type="match status" value="1"/>
</dbReference>
<keyword evidence="8" id="KW-0547">Nucleotide-binding</keyword>
<dbReference type="PANTHER" id="PTHR45528">
    <property type="entry name" value="SENSOR HISTIDINE KINASE CPXA"/>
    <property type="match status" value="1"/>
</dbReference>
<dbReference type="CDD" id="cd00082">
    <property type="entry name" value="HisKA"/>
    <property type="match status" value="1"/>
</dbReference>
<evidence type="ECO:0000256" key="3">
    <source>
        <dbReference type="ARBA" id="ARBA00012438"/>
    </source>
</evidence>
<keyword evidence="9" id="KW-0418">Kinase</keyword>
<dbReference type="PANTHER" id="PTHR45528:SF1">
    <property type="entry name" value="SENSOR HISTIDINE KINASE CPXA"/>
    <property type="match status" value="1"/>
</dbReference>
<dbReference type="Proteomes" id="UP000095544">
    <property type="component" value="Unassembled WGS sequence"/>
</dbReference>
<dbReference type="InterPro" id="IPR003594">
    <property type="entry name" value="HATPase_dom"/>
</dbReference>
<keyword evidence="10" id="KW-0067">ATP-binding</keyword>
<dbReference type="InterPro" id="IPR005467">
    <property type="entry name" value="His_kinase_dom"/>
</dbReference>
<feature type="transmembrane region" description="Helical" evidence="14">
    <location>
        <begin position="12"/>
        <end position="35"/>
    </location>
</feature>
<gene>
    <name evidence="16" type="primary">phoR_4</name>
    <name evidence="16" type="ORF">ERS852491_01138</name>
</gene>
<proteinExistence type="predicted"/>
<dbReference type="SMART" id="SM00387">
    <property type="entry name" value="HATPase_c"/>
    <property type="match status" value="1"/>
</dbReference>
<accession>A0A174BUZ0</accession>
<feature type="transmembrane region" description="Helical" evidence="14">
    <location>
        <begin position="426"/>
        <end position="449"/>
    </location>
</feature>
<evidence type="ECO:0000256" key="4">
    <source>
        <dbReference type="ARBA" id="ARBA00022475"/>
    </source>
</evidence>
<dbReference type="SUPFAM" id="SSF47384">
    <property type="entry name" value="Homodimeric domain of signal transducing histidine kinase"/>
    <property type="match status" value="1"/>
</dbReference>
<dbReference type="InterPro" id="IPR036890">
    <property type="entry name" value="HATPase_C_sf"/>
</dbReference>
<feature type="transmembrane region" description="Helical" evidence="14">
    <location>
        <begin position="561"/>
        <end position="584"/>
    </location>
</feature>
<keyword evidence="5" id="KW-0597">Phosphoprotein</keyword>
<dbReference type="GO" id="GO:0005524">
    <property type="term" value="F:ATP binding"/>
    <property type="evidence" value="ECO:0007669"/>
    <property type="project" value="UniProtKB-KW"/>
</dbReference>
<evidence type="ECO:0000256" key="9">
    <source>
        <dbReference type="ARBA" id="ARBA00022777"/>
    </source>
</evidence>
<sequence length="862" mass="96760">MKNWYKKPVTKGILLLLAHLTVVTAVLGMVIMLAFSGSRGSDSFLKSASKPYEESASFKNLVSSATWDVMEGIAMKNNFETDGKYNPEKLVDIINFAKNGVIDGENESGLAYTLEDLVNWSSEYTEEGASYDDNGVVVCEKPDGTYHYYYIGEFKALIEDNKLRLEVEGITSEDFMKQLENGYYTSGYYNSMAIKDTDGITVYTDCWTFSEALREKYTPAGAANILEVVNKSPELNGKLSRVYGYLQNILSTLSSQVDRYLYSGDTWEEGNTNFIYMFVDESAKKVYTNNSHLRDYDSVKENLEQMKAGGSNKYLIVRPKLAEFETNMDISANEWRSMVKSYNYRQKADCIFAAAVDTNFPIQDAFYADAQDYNTYAPYMSLAAVGSTICSILFLAILIWMTLIAGRSGHDGEVHLNLFDRWKTELGAAFVILLWLIPVTFLGSMWGGVGSLSNTSVYPDGSYSWELFTEMAYRGYGSYLSLSDLILTGILTAFTTACFLFGYLSLVRRIKAGTVWKNSLLRSVCLFLKEFWLNRNVTFRAVFSLGVFVVIHWLAIGVRGFSGFFILMLLAEAAAVFLVVRGAVSKSRIKRGIREIASGNVDYQIPLDRLNGGDLKMAEMVNNIGNGLQRAVEEGMKSERLKTDLITNVSHDIKTPLTSIINYVDLLKRENFNDPKIKGYLDILEAKAQRLKTLTEDVVEASKVSSGNIVLEFMDVNLVEMINQTAGEFAEKFAAKDLEMIQNLPDGPAMIHVDGRRMWRVLENIYNNAAKYAMPGTRVYADLWVTEENVGFSLKNISEQPLNISADELTERFIRGDISRSTEGSGLGLSIAKSLTTMQEGDFRLYLDGDLFKVTIEFPRVK</sequence>
<comment type="subcellular location">
    <subcellularLocation>
        <location evidence="2">Cell membrane</location>
        <topology evidence="2">Multi-pass membrane protein</topology>
    </subcellularLocation>
</comment>
<evidence type="ECO:0000256" key="1">
    <source>
        <dbReference type="ARBA" id="ARBA00000085"/>
    </source>
</evidence>
<keyword evidence="6 16" id="KW-0808">Transferase</keyword>
<evidence type="ECO:0000256" key="14">
    <source>
        <dbReference type="SAM" id="Phobius"/>
    </source>
</evidence>
<evidence type="ECO:0000256" key="11">
    <source>
        <dbReference type="ARBA" id="ARBA00022989"/>
    </source>
</evidence>
<keyword evidence="13 14" id="KW-0472">Membrane</keyword>
<dbReference type="OrthoDB" id="9792991at2"/>
<comment type="catalytic activity">
    <reaction evidence="1">
        <text>ATP + protein L-histidine = ADP + protein N-phospho-L-histidine.</text>
        <dbReference type="EC" id="2.7.13.3"/>
    </reaction>
</comment>
<dbReference type="SMART" id="SM00388">
    <property type="entry name" value="HisKA"/>
    <property type="match status" value="1"/>
</dbReference>
<feature type="domain" description="Histidine kinase" evidence="15">
    <location>
        <begin position="648"/>
        <end position="862"/>
    </location>
</feature>
<evidence type="ECO:0000313" key="16">
    <source>
        <dbReference type="EMBL" id="CUO04892.1"/>
    </source>
</evidence>
<keyword evidence="4" id="KW-1003">Cell membrane</keyword>
<dbReference type="AlphaFoldDB" id="A0A174BUZ0"/>
<dbReference type="RefSeq" id="WP_055151819.1">
    <property type="nucleotide sequence ID" value="NZ_CYZU01000008.1"/>
</dbReference>
<dbReference type="EMBL" id="CYZU01000008">
    <property type="protein sequence ID" value="CUO04892.1"/>
    <property type="molecule type" value="Genomic_DNA"/>
</dbReference>
<evidence type="ECO:0000256" key="6">
    <source>
        <dbReference type="ARBA" id="ARBA00022679"/>
    </source>
</evidence>
<dbReference type="InterPro" id="IPR050398">
    <property type="entry name" value="HssS/ArlS-like"/>
</dbReference>
<dbReference type="STRING" id="39482.ERS852491_01138"/>
<dbReference type="EC" id="2.7.13.3" evidence="3"/>
<dbReference type="InterPro" id="IPR036097">
    <property type="entry name" value="HisK_dim/P_sf"/>
</dbReference>
<dbReference type="PROSITE" id="PS50109">
    <property type="entry name" value="HIS_KIN"/>
    <property type="match status" value="1"/>
</dbReference>
<keyword evidence="12" id="KW-0902">Two-component regulatory system</keyword>
<evidence type="ECO:0000256" key="13">
    <source>
        <dbReference type="ARBA" id="ARBA00023136"/>
    </source>
</evidence>
<evidence type="ECO:0000256" key="7">
    <source>
        <dbReference type="ARBA" id="ARBA00022692"/>
    </source>
</evidence>
<evidence type="ECO:0000256" key="5">
    <source>
        <dbReference type="ARBA" id="ARBA00022553"/>
    </source>
</evidence>
<name>A0A174BUZ0_9FIRM</name>